<proteinExistence type="predicted"/>
<evidence type="ECO:0000256" key="3">
    <source>
        <dbReference type="ARBA" id="ARBA00022801"/>
    </source>
</evidence>
<accession>A0A914RI52</accession>
<dbReference type="WBParaSite" id="PEQ_0000621101-mRNA-1">
    <property type="protein sequence ID" value="PEQ_0000621101-mRNA-1"/>
    <property type="gene ID" value="PEQ_0000621101"/>
</dbReference>
<sequence>MLGVFVLLGAVIMVIAVFNVDPDYTREGGKLTGKNILLLPFGGPDDMPHSQNEKIDMENFIEGTKMMAAYLTELGSL</sequence>
<keyword evidence="2" id="KW-0479">Metal-binding</keyword>
<name>A0A914RI52_PAREQ</name>
<dbReference type="Gene3D" id="3.40.630.10">
    <property type="entry name" value="Zn peptidases"/>
    <property type="match status" value="1"/>
</dbReference>
<keyword evidence="5" id="KW-1185">Reference proteome</keyword>
<keyword evidence="3" id="KW-0378">Hydrolase</keyword>
<dbReference type="PANTHER" id="PTHR43270:SF4">
    <property type="entry name" value="CARNOSINE DIPEPTIDASE 2, ISOFORM A"/>
    <property type="match status" value="1"/>
</dbReference>
<reference evidence="6" key="1">
    <citation type="submission" date="2022-11" db="UniProtKB">
        <authorList>
            <consortium name="WormBaseParasite"/>
        </authorList>
    </citation>
    <scope>IDENTIFICATION</scope>
</reference>
<dbReference type="AlphaFoldDB" id="A0A914RI52"/>
<organism evidence="5 6">
    <name type="scientific">Parascaris equorum</name>
    <name type="common">Equine roundworm</name>
    <dbReference type="NCBI Taxonomy" id="6256"/>
    <lineage>
        <taxon>Eukaryota</taxon>
        <taxon>Metazoa</taxon>
        <taxon>Ecdysozoa</taxon>
        <taxon>Nematoda</taxon>
        <taxon>Chromadorea</taxon>
        <taxon>Rhabditida</taxon>
        <taxon>Spirurina</taxon>
        <taxon>Ascaridomorpha</taxon>
        <taxon>Ascaridoidea</taxon>
        <taxon>Ascarididae</taxon>
        <taxon>Parascaris</taxon>
    </lineage>
</organism>
<dbReference type="SUPFAM" id="SSF53187">
    <property type="entry name" value="Zn-dependent exopeptidases"/>
    <property type="match status" value="1"/>
</dbReference>
<evidence type="ECO:0000313" key="5">
    <source>
        <dbReference type="Proteomes" id="UP000887564"/>
    </source>
</evidence>
<feature type="signal peptide" evidence="4">
    <location>
        <begin position="1"/>
        <end position="16"/>
    </location>
</feature>
<dbReference type="GO" id="GO:0006508">
    <property type="term" value="P:proteolysis"/>
    <property type="evidence" value="ECO:0007669"/>
    <property type="project" value="UniProtKB-KW"/>
</dbReference>
<dbReference type="GO" id="GO:0008233">
    <property type="term" value="F:peptidase activity"/>
    <property type="evidence" value="ECO:0007669"/>
    <property type="project" value="UniProtKB-KW"/>
</dbReference>
<evidence type="ECO:0000256" key="2">
    <source>
        <dbReference type="ARBA" id="ARBA00022723"/>
    </source>
</evidence>
<keyword evidence="4" id="KW-0732">Signal</keyword>
<keyword evidence="1" id="KW-0645">Protease</keyword>
<dbReference type="Proteomes" id="UP000887564">
    <property type="component" value="Unplaced"/>
</dbReference>
<dbReference type="InterPro" id="IPR051458">
    <property type="entry name" value="Cyt/Met_Dipeptidase"/>
</dbReference>
<protein>
    <submittedName>
        <fullName evidence="6">Peptidase M20</fullName>
    </submittedName>
</protein>
<feature type="chain" id="PRO_5037747537" evidence="4">
    <location>
        <begin position="17"/>
        <end position="77"/>
    </location>
</feature>
<dbReference type="PANTHER" id="PTHR43270">
    <property type="entry name" value="BETA-ALA-HIS DIPEPTIDASE"/>
    <property type="match status" value="1"/>
</dbReference>
<evidence type="ECO:0000313" key="6">
    <source>
        <dbReference type="WBParaSite" id="PEQ_0000621101-mRNA-1"/>
    </source>
</evidence>
<dbReference type="GO" id="GO:0046872">
    <property type="term" value="F:metal ion binding"/>
    <property type="evidence" value="ECO:0007669"/>
    <property type="project" value="UniProtKB-KW"/>
</dbReference>
<evidence type="ECO:0000256" key="4">
    <source>
        <dbReference type="SAM" id="SignalP"/>
    </source>
</evidence>
<evidence type="ECO:0000256" key="1">
    <source>
        <dbReference type="ARBA" id="ARBA00022670"/>
    </source>
</evidence>